<dbReference type="InParanoid" id="C5LDI8"/>
<dbReference type="Proteomes" id="UP000007800">
    <property type="component" value="Unassembled WGS sequence"/>
</dbReference>
<feature type="region of interest" description="Disordered" evidence="2">
    <location>
        <begin position="839"/>
        <end position="861"/>
    </location>
</feature>
<accession>C5LDI8</accession>
<keyword evidence="4" id="KW-1185">Reference proteome</keyword>
<feature type="coiled-coil region" evidence="1">
    <location>
        <begin position="303"/>
        <end position="337"/>
    </location>
</feature>
<dbReference type="EMBL" id="GG680969">
    <property type="protein sequence ID" value="EER05320.1"/>
    <property type="molecule type" value="Genomic_DNA"/>
</dbReference>
<dbReference type="GO" id="GO:0005856">
    <property type="term" value="C:cytoskeleton"/>
    <property type="evidence" value="ECO:0007669"/>
    <property type="project" value="TreeGrafter"/>
</dbReference>
<organism evidence="4">
    <name type="scientific">Perkinsus marinus (strain ATCC 50983 / TXsc)</name>
    <dbReference type="NCBI Taxonomy" id="423536"/>
    <lineage>
        <taxon>Eukaryota</taxon>
        <taxon>Sar</taxon>
        <taxon>Alveolata</taxon>
        <taxon>Perkinsozoa</taxon>
        <taxon>Perkinsea</taxon>
        <taxon>Perkinsida</taxon>
        <taxon>Perkinsidae</taxon>
        <taxon>Perkinsus</taxon>
    </lineage>
</organism>
<dbReference type="PANTHER" id="PTHR47357">
    <property type="entry name" value="COP1-INTERACTIVE PROTEIN 1"/>
    <property type="match status" value="1"/>
</dbReference>
<dbReference type="OrthoDB" id="448620at2759"/>
<feature type="coiled-coil region" evidence="1">
    <location>
        <begin position="49"/>
        <end position="76"/>
    </location>
</feature>
<gene>
    <name evidence="3" type="ORF">Pmar_PMAR027967</name>
</gene>
<dbReference type="GO" id="GO:0005200">
    <property type="term" value="F:structural constituent of cytoskeleton"/>
    <property type="evidence" value="ECO:0007669"/>
    <property type="project" value="TreeGrafter"/>
</dbReference>
<protein>
    <submittedName>
        <fullName evidence="3">RAD50 DNA repair protein, putative</fullName>
    </submittedName>
</protein>
<sequence length="1336" mass="150006">MGTSEFTAINLTMTSEASGSISREVLDPNDENRAHSMVNARQWELMQGAASVRNERDEALRKIKLLERNLATLRVSAAKTARDLELTNQEIVESARYRLEAEAWTDSEGEGKVVDGEDRFGGQKAKERLQAGLGDSVHSAGGGGGRKSVEDSERLKQATEGYCVQTKALLRRSIAATDVVVADMIRAKKDAGRHKAKSEQLERTVYKLDAMLKQSHTRHYRQPQTKMLLKGWILRQKHTVSSAVVRCWSVFTRQAITKRVVAEARIRRNRRLARGRAALQAWRRHAGQVPEKIPHVEAPRTTQIALEEEIVLLKATRDQLEADKAGLRVECERASKALRDRDDRLREMQETAIGDSAIVSELTAEKARTASLQARLEEAAARVAQFQSMLERNEGRAGTTEEFSSGEAELPDGTFEAAELRARVEELELQLREAEDGYLERDAAGRAGGDMTEGPPVQDETMLLQLTELEEERNRYLRMNEVSWAEPLYEKRMGTFRNPTSCMGPWPQSLSAEKAVVDEELERVRAEMRGLVEANEELRKAAEGSQARETKLTEELVSKNEAEVQQTKLVETLGKETAKLRKELEVAEEEGKMRAEALKSERDGLVARVKGLEVQLKGYAAEEESNRLEVKRVVEETDKLKALLEEARMEITRHEKEASESSECMAEIAKEKQRLKSEKAALEKEVEDMRGRLEEAKEQLKNVQEVVERAKEESDGMMESMRTKLEEEHARVAEGMAEAHREKVAAMSATIDALQAKIRDLEVAEDAGGRAEERESELEREAEELRRKFGDREGELEEKIAEISARLEAVQEELEMRGTALSTAEERLEEHIGLLSEARQELSMAKTEQTTMEDRARKTSEDLQQSLVRMEEAERKVLELETIFKRIETEKAQLLQENTAMGERIEAFEGTATDGEALTSQLNDAKGQLENLQTENNELVERVKELEMAKSTLADDMWKQEVCVKEAETGRQAAEVATREAEQELVILRAQLEQMATRVEEGTAALESSKEKCNELERSLKETITSDGNRESELSQECTRLTEAMAEMEGKMAEATTLAEARLGEITSLQETVDKLHTDVQRKEDEKEDLERSTNDLRFAMEEKELALETLRDAMSKLEAEQKAWAISQEERRAQLDEARGEIEALRNQTEIDGALREEVAELHREARAAQELIASLKQQLEAAQDEISRLTAELEETKASVEARVEEARTSSGEQGEKYLATIRELEAEKREVEDVAKQREILNDWATCDWSGKDLRAGQKVGLLVSKSPVDQLFILVDGAVVADGPRSIPTGKPLYGVVDLIGSTSAVLLSDPETTPLPPAALELVPKVSLINP</sequence>
<keyword evidence="1" id="KW-0175">Coiled coil</keyword>
<feature type="region of interest" description="Disordered" evidence="2">
    <location>
        <begin position="130"/>
        <end position="152"/>
    </location>
</feature>
<evidence type="ECO:0000256" key="1">
    <source>
        <dbReference type="SAM" id="Coils"/>
    </source>
</evidence>
<proteinExistence type="predicted"/>
<dbReference type="RefSeq" id="XP_002773504.1">
    <property type="nucleotide sequence ID" value="XM_002773458.1"/>
</dbReference>
<evidence type="ECO:0000313" key="3">
    <source>
        <dbReference type="EMBL" id="EER05320.1"/>
    </source>
</evidence>
<feature type="compositionally biased region" description="Basic and acidic residues" evidence="2">
    <location>
        <begin position="852"/>
        <end position="861"/>
    </location>
</feature>
<evidence type="ECO:0000313" key="4">
    <source>
        <dbReference type="Proteomes" id="UP000007800"/>
    </source>
</evidence>
<name>C5LDI8_PERM5</name>
<evidence type="ECO:0000256" key="2">
    <source>
        <dbReference type="SAM" id="MobiDB-lite"/>
    </source>
</evidence>
<dbReference type="PANTHER" id="PTHR47357:SF1">
    <property type="entry name" value="SPINDLE POLE BODY COMPONENT 110"/>
    <property type="match status" value="1"/>
</dbReference>
<dbReference type="Gene3D" id="1.20.5.50">
    <property type="match status" value="1"/>
</dbReference>
<reference evidence="3 4" key="1">
    <citation type="submission" date="2008-07" db="EMBL/GenBank/DDBJ databases">
        <authorList>
            <person name="El-Sayed N."/>
            <person name="Caler E."/>
            <person name="Inman J."/>
            <person name="Amedeo P."/>
            <person name="Hass B."/>
            <person name="Wortman J."/>
        </authorList>
    </citation>
    <scope>NUCLEOTIDE SEQUENCE [LARGE SCALE GENOMIC DNA]</scope>
    <source>
        <strain evidence="4">ATCC 50983 / TXsc</strain>
    </source>
</reference>
<dbReference type="OMA" id="KCNELER"/>
<dbReference type="GeneID" id="9041092"/>
<feature type="coiled-coil region" evidence="1">
    <location>
        <begin position="362"/>
        <end position="437"/>
    </location>
</feature>